<gene>
    <name evidence="1" type="ORF">RFULGI_LOCUS2764</name>
</gene>
<dbReference type="OrthoDB" id="2443878at2759"/>
<comment type="caution">
    <text evidence="1">The sequence shown here is derived from an EMBL/GenBank/DDBJ whole genome shotgun (WGS) entry which is preliminary data.</text>
</comment>
<reference evidence="1" key="1">
    <citation type="submission" date="2021-06" db="EMBL/GenBank/DDBJ databases">
        <authorList>
            <person name="Kallberg Y."/>
            <person name="Tangrot J."/>
            <person name="Rosling A."/>
        </authorList>
    </citation>
    <scope>NUCLEOTIDE SEQUENCE</scope>
    <source>
        <strain evidence="1">IN212</strain>
    </source>
</reference>
<name>A0A9N8ZVM0_9GLOM</name>
<evidence type="ECO:0000313" key="1">
    <source>
        <dbReference type="EMBL" id="CAG8508120.1"/>
    </source>
</evidence>
<proteinExistence type="predicted"/>
<dbReference type="AlphaFoldDB" id="A0A9N8ZVM0"/>
<evidence type="ECO:0000313" key="2">
    <source>
        <dbReference type="Proteomes" id="UP000789396"/>
    </source>
</evidence>
<protein>
    <submittedName>
        <fullName evidence="1">7294_t:CDS:1</fullName>
    </submittedName>
</protein>
<organism evidence="1 2">
    <name type="scientific">Racocetra fulgida</name>
    <dbReference type="NCBI Taxonomy" id="60492"/>
    <lineage>
        <taxon>Eukaryota</taxon>
        <taxon>Fungi</taxon>
        <taxon>Fungi incertae sedis</taxon>
        <taxon>Mucoromycota</taxon>
        <taxon>Glomeromycotina</taxon>
        <taxon>Glomeromycetes</taxon>
        <taxon>Diversisporales</taxon>
        <taxon>Gigasporaceae</taxon>
        <taxon>Racocetra</taxon>
    </lineage>
</organism>
<sequence>SNNQDIEPEMLDNQDIELEMLDNQDIGSEVLDSQDVEFETPNCQDENMELEVLAAYNSTDDLSDTDSIRIGGGERINTETQQVTKWTYLCHHAGKPAENSITTFNNEHVGHELSLLVSRFDLMLRKLPKNIVEEIRFLTVIAKANATIQYRIIKEKYNVRIHRPDLYTTIQMFQNDSAPGKDDAAMLLRRLNEKKIEDPR</sequence>
<dbReference type="Proteomes" id="UP000789396">
    <property type="component" value="Unassembled WGS sequence"/>
</dbReference>
<feature type="non-terminal residue" evidence="1">
    <location>
        <position position="1"/>
    </location>
</feature>
<accession>A0A9N8ZVM0</accession>
<keyword evidence="2" id="KW-1185">Reference proteome</keyword>
<dbReference type="EMBL" id="CAJVPZ010002203">
    <property type="protein sequence ID" value="CAG8508120.1"/>
    <property type="molecule type" value="Genomic_DNA"/>
</dbReference>